<name>A0A0A9T107_ARUDO</name>
<evidence type="ECO:0000313" key="1">
    <source>
        <dbReference type="EMBL" id="JAD41374.1"/>
    </source>
</evidence>
<dbReference type="AlphaFoldDB" id="A0A0A9T107"/>
<reference evidence="1" key="1">
    <citation type="submission" date="2014-09" db="EMBL/GenBank/DDBJ databases">
        <authorList>
            <person name="Magalhaes I.L.F."/>
            <person name="Oliveira U."/>
            <person name="Santos F.R."/>
            <person name="Vidigal T.H.D.A."/>
            <person name="Brescovit A.D."/>
            <person name="Santos A.J."/>
        </authorList>
    </citation>
    <scope>NUCLEOTIDE SEQUENCE</scope>
    <source>
        <tissue evidence="1">Shoot tissue taken approximately 20 cm above the soil surface</tissue>
    </source>
</reference>
<organism evidence="1">
    <name type="scientific">Arundo donax</name>
    <name type="common">Giant reed</name>
    <name type="synonym">Donax arundinaceus</name>
    <dbReference type="NCBI Taxonomy" id="35708"/>
    <lineage>
        <taxon>Eukaryota</taxon>
        <taxon>Viridiplantae</taxon>
        <taxon>Streptophyta</taxon>
        <taxon>Embryophyta</taxon>
        <taxon>Tracheophyta</taxon>
        <taxon>Spermatophyta</taxon>
        <taxon>Magnoliopsida</taxon>
        <taxon>Liliopsida</taxon>
        <taxon>Poales</taxon>
        <taxon>Poaceae</taxon>
        <taxon>PACMAD clade</taxon>
        <taxon>Arundinoideae</taxon>
        <taxon>Arundineae</taxon>
        <taxon>Arundo</taxon>
    </lineage>
</organism>
<accession>A0A0A9T107</accession>
<reference evidence="1" key="2">
    <citation type="journal article" date="2015" name="Data Brief">
        <title>Shoot transcriptome of the giant reed, Arundo donax.</title>
        <authorList>
            <person name="Barrero R.A."/>
            <person name="Guerrero F.D."/>
            <person name="Moolhuijzen P."/>
            <person name="Goolsby J.A."/>
            <person name="Tidwell J."/>
            <person name="Bellgard S.E."/>
            <person name="Bellgard M.I."/>
        </authorList>
    </citation>
    <scope>NUCLEOTIDE SEQUENCE</scope>
    <source>
        <tissue evidence="1">Shoot tissue taken approximately 20 cm above the soil surface</tissue>
    </source>
</reference>
<dbReference type="EMBL" id="GBRH01256521">
    <property type="protein sequence ID" value="JAD41374.1"/>
    <property type="molecule type" value="Transcribed_RNA"/>
</dbReference>
<proteinExistence type="predicted"/>
<protein>
    <submittedName>
        <fullName evidence="1">Uncharacterized protein</fullName>
    </submittedName>
</protein>
<sequence length="28" mass="3244">MYISICKGCKEMPISHNLCYHKCTRGNI</sequence>